<evidence type="ECO:0000313" key="2">
    <source>
        <dbReference type="EMBL" id="JAT30762.1"/>
    </source>
</evidence>
<dbReference type="InterPro" id="IPR036273">
    <property type="entry name" value="CRAL/TRIO_N_dom_sf"/>
</dbReference>
<dbReference type="GO" id="GO:1902936">
    <property type="term" value="F:phosphatidylinositol bisphosphate binding"/>
    <property type="evidence" value="ECO:0007669"/>
    <property type="project" value="TreeGrafter"/>
</dbReference>
<evidence type="ECO:0000259" key="1">
    <source>
        <dbReference type="PROSITE" id="PS50191"/>
    </source>
</evidence>
<dbReference type="SMART" id="SM01100">
    <property type="entry name" value="CRAL_TRIO_N"/>
    <property type="match status" value="1"/>
</dbReference>
<reference evidence="2" key="1">
    <citation type="submission" date="2015-11" db="EMBL/GenBank/DDBJ databases">
        <title>De novo transcriptome assembly of four potential Pierce s Disease insect vectors from Arizona vineyards.</title>
        <authorList>
            <person name="Tassone E.E."/>
        </authorList>
    </citation>
    <scope>NUCLEOTIDE SEQUENCE</scope>
</reference>
<dbReference type="Pfam" id="PF00650">
    <property type="entry name" value="CRAL_TRIO"/>
    <property type="match status" value="1"/>
</dbReference>
<dbReference type="AlphaFoldDB" id="A0A1B6M4B2"/>
<dbReference type="SUPFAM" id="SSF46938">
    <property type="entry name" value="CRAL/TRIO N-terminal domain"/>
    <property type="match status" value="1"/>
</dbReference>
<dbReference type="InterPro" id="IPR011074">
    <property type="entry name" value="CRAL/TRIO_N_dom"/>
</dbReference>
<name>A0A1B6M4B2_9HEMI</name>
<feature type="domain" description="CRAL-TRIO" evidence="1">
    <location>
        <begin position="99"/>
        <end position="293"/>
    </location>
</feature>
<dbReference type="Pfam" id="PF03765">
    <property type="entry name" value="CRAL_TRIO_N"/>
    <property type="match status" value="1"/>
</dbReference>
<dbReference type="Gene3D" id="3.40.525.10">
    <property type="entry name" value="CRAL-TRIO lipid binding domain"/>
    <property type="match status" value="1"/>
</dbReference>
<organism evidence="2">
    <name type="scientific">Graphocephala atropunctata</name>
    <dbReference type="NCBI Taxonomy" id="36148"/>
    <lineage>
        <taxon>Eukaryota</taxon>
        <taxon>Metazoa</taxon>
        <taxon>Ecdysozoa</taxon>
        <taxon>Arthropoda</taxon>
        <taxon>Hexapoda</taxon>
        <taxon>Insecta</taxon>
        <taxon>Pterygota</taxon>
        <taxon>Neoptera</taxon>
        <taxon>Paraneoptera</taxon>
        <taxon>Hemiptera</taxon>
        <taxon>Auchenorrhyncha</taxon>
        <taxon>Membracoidea</taxon>
        <taxon>Cicadellidae</taxon>
        <taxon>Cicadellinae</taxon>
        <taxon>Cicadellini</taxon>
        <taxon>Graphocephala</taxon>
    </lineage>
</organism>
<dbReference type="GO" id="GO:0016020">
    <property type="term" value="C:membrane"/>
    <property type="evidence" value="ECO:0007669"/>
    <property type="project" value="TreeGrafter"/>
</dbReference>
<dbReference type="InterPro" id="IPR001251">
    <property type="entry name" value="CRAL-TRIO_dom"/>
</dbReference>
<dbReference type="SUPFAM" id="SSF52087">
    <property type="entry name" value="CRAL/TRIO domain"/>
    <property type="match status" value="1"/>
</dbReference>
<proteinExistence type="predicted"/>
<sequence length="332" mass="37927">MPEYSGEEAGAVYSLQGEWAQRAFVELNESPEVAVEALHELKLRIAEDADLHACTDDTFLLRFLRARKFDTTKAFALLQRYYLMKLECPDLFRTPRPSEKTHVLEMQAQCVLDDRDHNGSRVYIFRVGKIKKSVTTLAAVKKSQARTGPNTSSAVEGPEKCDTSRITVEDVFSTNVLALEHIVREPESQVAGITVIVDMTGFGLQQHAKFLSPYYARRTVDVIQETFPLRFKGFHVINQPFYFDAVFAVLKPFLKEKIRQRIYLHGKDLSSLHSYVDANILPAEYGGIQGELDNMGWRQKLLQLEDEFMEMETFGYKGHEQPAKQPEEIDLL</sequence>
<dbReference type="InterPro" id="IPR036865">
    <property type="entry name" value="CRAL-TRIO_dom_sf"/>
</dbReference>
<dbReference type="PANTHER" id="PTHR10174">
    <property type="entry name" value="ALPHA-TOCOPHEROL TRANSFER PROTEIN-RELATED"/>
    <property type="match status" value="1"/>
</dbReference>
<dbReference type="CDD" id="cd00170">
    <property type="entry name" value="SEC14"/>
    <property type="match status" value="1"/>
</dbReference>
<dbReference type="PANTHER" id="PTHR10174:SF130">
    <property type="entry name" value="ALPHA-TOCOPHEROL TRANSFER PROTEIN-LIKE"/>
    <property type="match status" value="1"/>
</dbReference>
<dbReference type="PRINTS" id="PR00180">
    <property type="entry name" value="CRETINALDHBP"/>
</dbReference>
<gene>
    <name evidence="2" type="ORF">g.14538</name>
</gene>
<dbReference type="PROSITE" id="PS50191">
    <property type="entry name" value="CRAL_TRIO"/>
    <property type="match status" value="1"/>
</dbReference>
<dbReference type="SMART" id="SM00516">
    <property type="entry name" value="SEC14"/>
    <property type="match status" value="1"/>
</dbReference>
<dbReference type="Gene3D" id="1.10.8.20">
    <property type="entry name" value="N-terminal domain of phosphatidylinositol transfer protein sec14p"/>
    <property type="match status" value="1"/>
</dbReference>
<dbReference type="EMBL" id="GEBQ01009215">
    <property type="protein sequence ID" value="JAT30762.1"/>
    <property type="molecule type" value="Transcribed_RNA"/>
</dbReference>
<accession>A0A1B6M4B2</accession>
<protein>
    <recommendedName>
        <fullName evidence="1">CRAL-TRIO domain-containing protein</fullName>
    </recommendedName>
</protein>